<dbReference type="PANTHER" id="PTHR30518">
    <property type="entry name" value="ENDOLYTIC MUREIN TRANSGLYCOSYLASE"/>
    <property type="match status" value="1"/>
</dbReference>
<protein>
    <recommendedName>
        <fullName evidence="7">Endolytic murein transglycosylase</fullName>
        <ecNumber evidence="7">4.2.2.29</ecNumber>
    </recommendedName>
    <alternativeName>
        <fullName evidence="7">Peptidoglycan lytic transglycosylase</fullName>
    </alternativeName>
    <alternativeName>
        <fullName evidence="7">Peptidoglycan polymerization terminase</fullName>
    </alternativeName>
</protein>
<dbReference type="Gene3D" id="3.30.1490.480">
    <property type="entry name" value="Endolytic murein transglycosylase"/>
    <property type="match status" value="2"/>
</dbReference>
<comment type="catalytic activity">
    <reaction evidence="7">
        <text>a peptidoglycan chain = a peptidoglycan chain with N-acetyl-1,6-anhydromuramyl-[peptide] at the reducing end + a peptidoglycan chain with N-acetylglucosamine at the non-reducing end.</text>
        <dbReference type="EC" id="4.2.2.29"/>
    </reaction>
</comment>
<dbReference type="Proteomes" id="UP000237798">
    <property type="component" value="Unassembled WGS sequence"/>
</dbReference>
<keyword evidence="5 7" id="KW-0456">Lyase</keyword>
<dbReference type="GO" id="GO:0009252">
    <property type="term" value="P:peptidoglycan biosynthetic process"/>
    <property type="evidence" value="ECO:0007669"/>
    <property type="project" value="UniProtKB-UniRule"/>
</dbReference>
<evidence type="ECO:0000256" key="5">
    <source>
        <dbReference type="ARBA" id="ARBA00023239"/>
    </source>
</evidence>
<comment type="caution">
    <text evidence="8">The sequence shown here is derived from an EMBL/GenBank/DDBJ whole genome shotgun (WGS) entry which is preliminary data.</text>
</comment>
<dbReference type="GO" id="GO:0008932">
    <property type="term" value="F:lytic endotransglycosylase activity"/>
    <property type="evidence" value="ECO:0007669"/>
    <property type="project" value="UniProtKB-UniRule"/>
</dbReference>
<gene>
    <name evidence="7" type="primary">mltG</name>
    <name evidence="8" type="ORF">CLLU_05710</name>
</gene>
<dbReference type="FunFam" id="3.30.1490.480:FF:000010">
    <property type="entry name" value="Endolytic murein transglycosylase"/>
    <property type="match status" value="1"/>
</dbReference>
<comment type="similarity">
    <text evidence="7">Belongs to the transglycosylase MltG family.</text>
</comment>
<evidence type="ECO:0000256" key="4">
    <source>
        <dbReference type="ARBA" id="ARBA00023136"/>
    </source>
</evidence>
<keyword evidence="3 7" id="KW-1133">Transmembrane helix</keyword>
<reference evidence="8 9" key="1">
    <citation type="submission" date="2018-03" db="EMBL/GenBank/DDBJ databases">
        <title>Genome sequence of Clostridium luticellarii DSM 29923.</title>
        <authorList>
            <person name="Poehlein A."/>
            <person name="Daniel R."/>
        </authorList>
    </citation>
    <scope>NUCLEOTIDE SEQUENCE [LARGE SCALE GENOMIC DNA]</scope>
    <source>
        <strain evidence="8 9">DSM 29923</strain>
    </source>
</reference>
<dbReference type="InterPro" id="IPR003770">
    <property type="entry name" value="MLTG-like"/>
</dbReference>
<dbReference type="HAMAP" id="MF_02065">
    <property type="entry name" value="MltG"/>
    <property type="match status" value="1"/>
</dbReference>
<dbReference type="Pfam" id="PF02618">
    <property type="entry name" value="YceG"/>
    <property type="match status" value="1"/>
</dbReference>
<dbReference type="EMBL" id="PVXP01000004">
    <property type="protein sequence ID" value="PRR86473.1"/>
    <property type="molecule type" value="Genomic_DNA"/>
</dbReference>
<dbReference type="OrthoDB" id="9814591at2"/>
<dbReference type="PANTHER" id="PTHR30518:SF2">
    <property type="entry name" value="ENDOLYTIC MUREIN TRANSGLYCOSYLASE"/>
    <property type="match status" value="1"/>
</dbReference>
<keyword evidence="2 7" id="KW-0812">Transmembrane</keyword>
<feature type="transmembrane region" description="Helical" evidence="7">
    <location>
        <begin position="9"/>
        <end position="29"/>
    </location>
</feature>
<dbReference type="GO" id="GO:0005886">
    <property type="term" value="C:plasma membrane"/>
    <property type="evidence" value="ECO:0007669"/>
    <property type="project" value="UniProtKB-SubCell"/>
</dbReference>
<dbReference type="AlphaFoldDB" id="A0A2T0BRG6"/>
<evidence type="ECO:0000313" key="8">
    <source>
        <dbReference type="EMBL" id="PRR86473.1"/>
    </source>
</evidence>
<dbReference type="EC" id="4.2.2.29" evidence="7"/>
<proteinExistence type="inferred from homology"/>
<evidence type="ECO:0000256" key="2">
    <source>
        <dbReference type="ARBA" id="ARBA00022692"/>
    </source>
</evidence>
<dbReference type="GO" id="GO:0071555">
    <property type="term" value="P:cell wall organization"/>
    <property type="evidence" value="ECO:0007669"/>
    <property type="project" value="UniProtKB-KW"/>
</dbReference>
<evidence type="ECO:0000256" key="6">
    <source>
        <dbReference type="ARBA" id="ARBA00023316"/>
    </source>
</evidence>
<evidence type="ECO:0000256" key="3">
    <source>
        <dbReference type="ARBA" id="ARBA00022989"/>
    </source>
</evidence>
<dbReference type="RefSeq" id="WP_106008074.1">
    <property type="nucleotide sequence ID" value="NZ_JALCPJ010000001.1"/>
</dbReference>
<keyword evidence="4 7" id="KW-0472">Membrane</keyword>
<feature type="site" description="Important for catalytic activity" evidence="7">
    <location>
        <position position="227"/>
    </location>
</feature>
<comment type="function">
    <text evidence="7">Functions as a peptidoglycan terminase that cleaves nascent peptidoglycan strands endolytically to terminate their elongation.</text>
</comment>
<keyword evidence="9" id="KW-1185">Reference proteome</keyword>
<sequence length="341" mass="39351">MKRDFKRSIFLLCSLALIVLICGILYYRMQNIRYPFKFNEKEVSFDVKQREKLEQVIDNLNSSKLIKNPSMLKWYIGRHFENSTLKPGRYSFSKDISLNDFVFYLKSGIKDNRPVKVIIPEGYDIEQVGSLLEKKGVISSSDFIKSCREYKLPDFVKKDPKRRYALEGYLFPDTYSLLKGSSGSHIIQVMLTRFSQVMDEIQKDTGKQIKSQNVDKIITMASIVEKEVEKPEERGKAASVFYNRLNRNMKLQSCATVLYALGVHKDKVYYKDLEVNSPYNTYKVDGLPEGPISNPGKECIIAAVNPDKTDYIYFVSKNDGTHFFTNSSEKFLDVKKITQGE</sequence>
<comment type="subcellular location">
    <subcellularLocation>
        <location evidence="7">Cell membrane</location>
        <topology evidence="7">Single-pass membrane protein</topology>
    </subcellularLocation>
</comment>
<dbReference type="NCBIfam" id="TIGR00247">
    <property type="entry name" value="endolytic transglycosylase MltG"/>
    <property type="match status" value="1"/>
</dbReference>
<organism evidence="8 9">
    <name type="scientific">Clostridium luticellarii</name>
    <dbReference type="NCBI Taxonomy" id="1691940"/>
    <lineage>
        <taxon>Bacteria</taxon>
        <taxon>Bacillati</taxon>
        <taxon>Bacillota</taxon>
        <taxon>Clostridia</taxon>
        <taxon>Eubacteriales</taxon>
        <taxon>Clostridiaceae</taxon>
        <taxon>Clostridium</taxon>
    </lineage>
</organism>
<keyword evidence="1 7" id="KW-1003">Cell membrane</keyword>
<evidence type="ECO:0000256" key="1">
    <source>
        <dbReference type="ARBA" id="ARBA00022475"/>
    </source>
</evidence>
<accession>A0A2T0BRG6</accession>
<name>A0A2T0BRG6_9CLOT</name>
<evidence type="ECO:0000313" key="9">
    <source>
        <dbReference type="Proteomes" id="UP000237798"/>
    </source>
</evidence>
<dbReference type="CDD" id="cd08010">
    <property type="entry name" value="MltG_like"/>
    <property type="match status" value="1"/>
</dbReference>
<keyword evidence="6 7" id="KW-0961">Cell wall biogenesis/degradation</keyword>
<evidence type="ECO:0000256" key="7">
    <source>
        <dbReference type="HAMAP-Rule" id="MF_02065"/>
    </source>
</evidence>